<dbReference type="AlphaFoldDB" id="A0A975GJM2"/>
<sequence length="73" mass="8529">MYYAKNISELDFNAVTEIKELKKYHADTIDRKTSLIYEIEISQSVSPEILPSAYAQGLFLNLHRLKVWSIPQR</sequence>
<dbReference type="Proteomes" id="UP000663720">
    <property type="component" value="Chromosome"/>
</dbReference>
<proteinExistence type="predicted"/>
<organism evidence="1 2">
    <name type="scientific">Desulfonema limicola</name>
    <dbReference type="NCBI Taxonomy" id="45656"/>
    <lineage>
        <taxon>Bacteria</taxon>
        <taxon>Pseudomonadati</taxon>
        <taxon>Thermodesulfobacteriota</taxon>
        <taxon>Desulfobacteria</taxon>
        <taxon>Desulfobacterales</taxon>
        <taxon>Desulfococcaceae</taxon>
        <taxon>Desulfonema</taxon>
    </lineage>
</organism>
<reference evidence="1" key="1">
    <citation type="journal article" date="2021" name="Microb. Physiol.">
        <title>Proteogenomic Insights into the Physiology of Marine, Sulfate-Reducing, Filamentous Desulfonema limicola and Desulfonema magnum.</title>
        <authorList>
            <person name="Schnaars V."/>
            <person name="Wohlbrand L."/>
            <person name="Scheve S."/>
            <person name="Hinrichs C."/>
            <person name="Reinhardt R."/>
            <person name="Rabus R."/>
        </authorList>
    </citation>
    <scope>NUCLEOTIDE SEQUENCE</scope>
    <source>
        <strain evidence="1">5ac10</strain>
    </source>
</reference>
<dbReference type="KEGG" id="dli:dnl_60350"/>
<dbReference type="EMBL" id="CP061799">
    <property type="protein sequence ID" value="QTA83622.1"/>
    <property type="molecule type" value="Genomic_DNA"/>
</dbReference>
<evidence type="ECO:0000313" key="2">
    <source>
        <dbReference type="Proteomes" id="UP000663720"/>
    </source>
</evidence>
<evidence type="ECO:0000313" key="1">
    <source>
        <dbReference type="EMBL" id="QTA83622.1"/>
    </source>
</evidence>
<gene>
    <name evidence="1" type="ORF">dnl_60350</name>
</gene>
<dbReference type="RefSeq" id="WP_207689435.1">
    <property type="nucleotide sequence ID" value="NZ_CP061799.1"/>
</dbReference>
<protein>
    <submittedName>
        <fullName evidence="1">Uncharacterized protein</fullName>
    </submittedName>
</protein>
<accession>A0A975GJM2</accession>
<keyword evidence="2" id="KW-1185">Reference proteome</keyword>
<name>A0A975GJM2_9BACT</name>